<feature type="binding site" evidence="5">
    <location>
        <begin position="17"/>
        <end position="21"/>
    </location>
    <ligand>
        <name>ATP</name>
        <dbReference type="ChEBI" id="CHEBI:30616"/>
    </ligand>
</feature>
<dbReference type="GO" id="GO:0005524">
    <property type="term" value="F:ATP binding"/>
    <property type="evidence" value="ECO:0007669"/>
    <property type="project" value="UniProtKB-UniRule"/>
</dbReference>
<gene>
    <name evidence="7" type="ORF">HNP82_003047</name>
</gene>
<name>A0A7W8HCD0_9FIRM</name>
<feature type="domain" description="Phosphagen kinase C-terminal" evidence="6">
    <location>
        <begin position="14"/>
        <end position="245"/>
    </location>
</feature>
<evidence type="ECO:0000259" key="6">
    <source>
        <dbReference type="PROSITE" id="PS51510"/>
    </source>
</evidence>
<comment type="caution">
    <text evidence="5">Lacks conserved residue(s) required for the propagation of feature annotation.</text>
</comment>
<dbReference type="InterPro" id="IPR022414">
    <property type="entry name" value="ATP-guanido_PTrfase_cat"/>
</dbReference>
<organism evidence="7 8">
    <name type="scientific">Catenibacillus scindens</name>
    <dbReference type="NCBI Taxonomy" id="673271"/>
    <lineage>
        <taxon>Bacteria</taxon>
        <taxon>Bacillati</taxon>
        <taxon>Bacillota</taxon>
        <taxon>Clostridia</taxon>
        <taxon>Lachnospirales</taxon>
        <taxon>Lachnospiraceae</taxon>
        <taxon>Catenibacillus</taxon>
    </lineage>
</organism>
<protein>
    <submittedName>
        <fullName evidence="7">Protein arginine kinase</fullName>
        <ecNumber evidence="7">2.7.14.1</ecNumber>
    </submittedName>
</protein>
<keyword evidence="8" id="KW-1185">Reference proteome</keyword>
<evidence type="ECO:0000313" key="7">
    <source>
        <dbReference type="EMBL" id="MBB5265896.1"/>
    </source>
</evidence>
<dbReference type="InterPro" id="IPR014746">
    <property type="entry name" value="Gln_synth/guanido_kin_cat_dom"/>
</dbReference>
<dbReference type="GO" id="GO:0004111">
    <property type="term" value="F:creatine kinase activity"/>
    <property type="evidence" value="ECO:0007669"/>
    <property type="project" value="InterPro"/>
</dbReference>
<dbReference type="EMBL" id="JACHFW010000016">
    <property type="protein sequence ID" value="MBB5265896.1"/>
    <property type="molecule type" value="Genomic_DNA"/>
</dbReference>
<feature type="binding site" evidence="5">
    <location>
        <position position="116"/>
    </location>
    <ligand>
        <name>ATP</name>
        <dbReference type="ChEBI" id="CHEBI:30616"/>
    </ligand>
</feature>
<dbReference type="CDD" id="cd07930">
    <property type="entry name" value="bacterial_phosphagen_kinase"/>
    <property type="match status" value="1"/>
</dbReference>
<dbReference type="GO" id="GO:1990424">
    <property type="term" value="F:protein arginine kinase activity"/>
    <property type="evidence" value="ECO:0007669"/>
    <property type="project" value="UniProtKB-EC"/>
</dbReference>
<feature type="binding site" evidence="5">
    <location>
        <begin position="167"/>
        <end position="171"/>
    </location>
    <ligand>
        <name>ATP</name>
        <dbReference type="ChEBI" id="CHEBI:30616"/>
    </ligand>
</feature>
<dbReference type="PROSITE" id="PS51510">
    <property type="entry name" value="PHOSPHAGEN_KINASE_C"/>
    <property type="match status" value="1"/>
</dbReference>
<dbReference type="InterPro" id="IPR023660">
    <property type="entry name" value="Arg_Kinase"/>
</dbReference>
<keyword evidence="3 5" id="KW-0418">Kinase</keyword>
<dbReference type="GO" id="GO:0046314">
    <property type="term" value="P:phosphocreatine biosynthetic process"/>
    <property type="evidence" value="ECO:0007669"/>
    <property type="project" value="InterPro"/>
</dbReference>
<dbReference type="GO" id="GO:0005615">
    <property type="term" value="C:extracellular space"/>
    <property type="evidence" value="ECO:0007669"/>
    <property type="project" value="TreeGrafter"/>
</dbReference>
<evidence type="ECO:0000256" key="2">
    <source>
        <dbReference type="ARBA" id="ARBA00022741"/>
    </source>
</evidence>
<dbReference type="RefSeq" id="WP_183776065.1">
    <property type="nucleotide sequence ID" value="NZ_CAWVEG010000139.1"/>
</dbReference>
<dbReference type="PANTHER" id="PTHR11547">
    <property type="entry name" value="ARGININE OR CREATINE KINASE"/>
    <property type="match status" value="1"/>
</dbReference>
<comment type="similarity">
    <text evidence="5">Belongs to the ATP:guanido phosphotransferase family.</text>
</comment>
<evidence type="ECO:0000256" key="1">
    <source>
        <dbReference type="ARBA" id="ARBA00022679"/>
    </source>
</evidence>
<sequence>MKKWYETDRSDNHILVASRVRLARNLVKYPFSIKIDDTQAENLVKEVRGKFFGQQTLGNDYYGYFDMNHMDLQAKNSLAERCTITPLLRDKKQPAGLITSQDESECVMINEEDHLRIQTVSRGISLEEVYKRADSLDDVLSERLEYAYNHKYGYITSCPTSLGTGLRAGYIMHLPFLEREKLIKPLSDELNRLGFMLRNMYGDATGALGSIYMLSNQHTLGISEEDILSSLNNMMVQVTDHERGSRERQLKKNRSEIEDIVYRSYGILKYGKMFGAGEALNHLSNIRFGFDEGILKPEDSAGDIYSVMLGVLPATLMHSEGKNLGSRERHACRARYIHSHLPSIQQ</sequence>
<dbReference type="PANTHER" id="PTHR11547:SF38">
    <property type="entry name" value="ARGININE KINASE 1-RELATED"/>
    <property type="match status" value="1"/>
</dbReference>
<evidence type="ECO:0000256" key="3">
    <source>
        <dbReference type="ARBA" id="ARBA00022777"/>
    </source>
</evidence>
<dbReference type="EC" id="2.7.14.1" evidence="7"/>
<keyword evidence="2 5" id="KW-0547">Nucleotide-binding</keyword>
<dbReference type="SUPFAM" id="SSF55931">
    <property type="entry name" value="Glutamine synthetase/guanido kinase"/>
    <property type="match status" value="1"/>
</dbReference>
<dbReference type="Gene3D" id="3.30.590.10">
    <property type="entry name" value="Glutamine synthetase/guanido kinase, catalytic domain"/>
    <property type="match status" value="1"/>
</dbReference>
<dbReference type="AlphaFoldDB" id="A0A7W8HCD0"/>
<accession>A0A7W8HCD0</accession>
<reference evidence="7 8" key="1">
    <citation type="submission" date="2020-08" db="EMBL/GenBank/DDBJ databases">
        <title>Genomic Encyclopedia of Type Strains, Phase IV (KMG-IV): sequencing the most valuable type-strain genomes for metagenomic binning, comparative biology and taxonomic classification.</title>
        <authorList>
            <person name="Goeker M."/>
        </authorList>
    </citation>
    <scope>NUCLEOTIDE SEQUENCE [LARGE SCALE GENOMIC DNA]</scope>
    <source>
        <strain evidence="7 8">DSM 106146</strain>
    </source>
</reference>
<evidence type="ECO:0000256" key="4">
    <source>
        <dbReference type="ARBA" id="ARBA00022840"/>
    </source>
</evidence>
<dbReference type="Proteomes" id="UP000543642">
    <property type="component" value="Unassembled WGS sequence"/>
</dbReference>
<comment type="caution">
    <text evidence="7">The sequence shown here is derived from an EMBL/GenBank/DDBJ whole genome shotgun (WGS) entry which is preliminary data.</text>
</comment>
<proteinExistence type="inferred from homology"/>
<keyword evidence="1 5" id="KW-0808">Transferase</keyword>
<evidence type="ECO:0000313" key="8">
    <source>
        <dbReference type="Proteomes" id="UP000543642"/>
    </source>
</evidence>
<keyword evidence="4 5" id="KW-0067">ATP-binding</keyword>
<feature type="binding site" evidence="5">
    <location>
        <begin position="198"/>
        <end position="203"/>
    </location>
    <ligand>
        <name>ATP</name>
        <dbReference type="ChEBI" id="CHEBI:30616"/>
    </ligand>
</feature>
<evidence type="ECO:0000256" key="5">
    <source>
        <dbReference type="PROSITE-ProRule" id="PRU00843"/>
    </source>
</evidence>
<dbReference type="Pfam" id="PF00217">
    <property type="entry name" value="ATP-gua_Ptrans"/>
    <property type="match status" value="1"/>
</dbReference>
<dbReference type="InterPro" id="IPR000749">
    <property type="entry name" value="ATP-guanido_PTrfase"/>
</dbReference>